<sequence length="108" mass="11661">MPWTVILIVATSFENSRGIANRREIDKILVVKDPSTFAPNGAMPACCGDPCGTLHANRSVAALAPTHHGLKASSFWAHRDPYHDQPLSLTPVSPRPLSLHCNPLARAT</sequence>
<proteinExistence type="predicted"/>
<dbReference type="Proteomes" id="UP000266841">
    <property type="component" value="Unassembled WGS sequence"/>
</dbReference>
<dbReference type="EMBL" id="AGNL01019267">
    <property type="protein sequence ID" value="EJK61963.1"/>
    <property type="molecule type" value="Genomic_DNA"/>
</dbReference>
<dbReference type="AlphaFoldDB" id="K0S738"/>
<evidence type="ECO:0000313" key="1">
    <source>
        <dbReference type="EMBL" id="EJK61963.1"/>
    </source>
</evidence>
<name>K0S738_THAOC</name>
<accession>K0S738</accession>
<keyword evidence="2" id="KW-1185">Reference proteome</keyword>
<organism evidence="1 2">
    <name type="scientific">Thalassiosira oceanica</name>
    <name type="common">Marine diatom</name>
    <dbReference type="NCBI Taxonomy" id="159749"/>
    <lineage>
        <taxon>Eukaryota</taxon>
        <taxon>Sar</taxon>
        <taxon>Stramenopiles</taxon>
        <taxon>Ochrophyta</taxon>
        <taxon>Bacillariophyta</taxon>
        <taxon>Coscinodiscophyceae</taxon>
        <taxon>Thalassiosirophycidae</taxon>
        <taxon>Thalassiosirales</taxon>
        <taxon>Thalassiosiraceae</taxon>
        <taxon>Thalassiosira</taxon>
    </lineage>
</organism>
<reference evidence="1 2" key="1">
    <citation type="journal article" date="2012" name="Genome Biol.">
        <title>Genome and low-iron response of an oceanic diatom adapted to chronic iron limitation.</title>
        <authorList>
            <person name="Lommer M."/>
            <person name="Specht M."/>
            <person name="Roy A.S."/>
            <person name="Kraemer L."/>
            <person name="Andreson R."/>
            <person name="Gutowska M.A."/>
            <person name="Wolf J."/>
            <person name="Bergner S.V."/>
            <person name="Schilhabel M.B."/>
            <person name="Klostermeier U.C."/>
            <person name="Beiko R.G."/>
            <person name="Rosenstiel P."/>
            <person name="Hippler M."/>
            <person name="Laroche J."/>
        </authorList>
    </citation>
    <scope>NUCLEOTIDE SEQUENCE [LARGE SCALE GENOMIC DNA]</scope>
    <source>
        <strain evidence="1 2">CCMP1005</strain>
    </source>
</reference>
<gene>
    <name evidence="1" type="ORF">THAOC_17456</name>
</gene>
<evidence type="ECO:0000313" key="2">
    <source>
        <dbReference type="Proteomes" id="UP000266841"/>
    </source>
</evidence>
<comment type="caution">
    <text evidence="1">The sequence shown here is derived from an EMBL/GenBank/DDBJ whole genome shotgun (WGS) entry which is preliminary data.</text>
</comment>
<protein>
    <submittedName>
        <fullName evidence="1">Uncharacterized protein</fullName>
    </submittedName>
</protein>